<reference evidence="2" key="1">
    <citation type="journal article" date="2011" name="Nature">
        <title>Genome sequence and analysis of the tuber crop potato.</title>
        <authorList>
            <consortium name="The Potato Genome Sequencing Consortium"/>
        </authorList>
    </citation>
    <scope>NUCLEOTIDE SEQUENCE [LARGE SCALE GENOMIC DNA]</scope>
    <source>
        <strain evidence="2">cv. DM1-3 516 R44</strain>
    </source>
</reference>
<reference evidence="1" key="2">
    <citation type="submission" date="2015-06" db="UniProtKB">
        <authorList>
            <consortium name="EnsemblPlants"/>
        </authorList>
    </citation>
    <scope>IDENTIFICATION</scope>
    <source>
        <strain evidence="1">DM1-3 516 R44</strain>
    </source>
</reference>
<protein>
    <submittedName>
        <fullName evidence="1">Uncharacterized protein</fullName>
    </submittedName>
</protein>
<evidence type="ECO:0000313" key="1">
    <source>
        <dbReference type="EnsemblPlants" id="PGSC0003DMT400091996"/>
    </source>
</evidence>
<accession>M1DNV4</accession>
<dbReference type="PaxDb" id="4113-PGSC0003DMT400091996"/>
<dbReference type="AlphaFoldDB" id="M1DNV4"/>
<sequence length="67" mass="7259">MEFVTRFSASKSRIDRFPISNSAASVEGYLGVTRDPRSDVRVLGVASGGDCPLDGTLDGPWWLVPFV</sequence>
<proteinExistence type="predicted"/>
<dbReference type="EnsemblPlants" id="PGSC0003DMT400091996">
    <property type="protein sequence ID" value="PGSC0003DMT400091996"/>
    <property type="gene ID" value="PGSC0003DMG400041567"/>
</dbReference>
<keyword evidence="2" id="KW-1185">Reference proteome</keyword>
<name>M1DNV4_SOLTU</name>
<dbReference type="Proteomes" id="UP000011115">
    <property type="component" value="Unassembled WGS sequence"/>
</dbReference>
<dbReference type="HOGENOM" id="CLU_2817397_0_0_1"/>
<dbReference type="Gramene" id="PGSC0003DMT400091996">
    <property type="protein sequence ID" value="PGSC0003DMT400091996"/>
    <property type="gene ID" value="PGSC0003DMG400041567"/>
</dbReference>
<organism evidence="1 2">
    <name type="scientific">Solanum tuberosum</name>
    <name type="common">Potato</name>
    <dbReference type="NCBI Taxonomy" id="4113"/>
    <lineage>
        <taxon>Eukaryota</taxon>
        <taxon>Viridiplantae</taxon>
        <taxon>Streptophyta</taxon>
        <taxon>Embryophyta</taxon>
        <taxon>Tracheophyta</taxon>
        <taxon>Spermatophyta</taxon>
        <taxon>Magnoliopsida</taxon>
        <taxon>eudicotyledons</taxon>
        <taxon>Gunneridae</taxon>
        <taxon>Pentapetalae</taxon>
        <taxon>asterids</taxon>
        <taxon>lamiids</taxon>
        <taxon>Solanales</taxon>
        <taxon>Solanaceae</taxon>
        <taxon>Solanoideae</taxon>
        <taxon>Solaneae</taxon>
        <taxon>Solanum</taxon>
    </lineage>
</organism>
<evidence type="ECO:0000313" key="2">
    <source>
        <dbReference type="Proteomes" id="UP000011115"/>
    </source>
</evidence>
<dbReference type="InParanoid" id="M1DNV4"/>